<comment type="caution">
    <text evidence="2">The sequence shown here is derived from an EMBL/GenBank/DDBJ whole genome shotgun (WGS) entry which is preliminary data.</text>
</comment>
<feature type="compositionally biased region" description="Basic residues" evidence="1">
    <location>
        <begin position="431"/>
        <end position="440"/>
    </location>
</feature>
<evidence type="ECO:0000256" key="1">
    <source>
        <dbReference type="SAM" id="MobiDB-lite"/>
    </source>
</evidence>
<evidence type="ECO:0000313" key="3">
    <source>
        <dbReference type="Proteomes" id="UP000823941"/>
    </source>
</evidence>
<name>A0ABQ7R2P0_PLUXY</name>
<protein>
    <submittedName>
        <fullName evidence="2">Uncharacterized protein</fullName>
    </submittedName>
</protein>
<dbReference type="Proteomes" id="UP000823941">
    <property type="component" value="Chromosome 4"/>
</dbReference>
<keyword evidence="3" id="KW-1185">Reference proteome</keyword>
<sequence>MVLRASGLEEKKMPVTRSQKSYAVKKTSEESSAVSMVKSADATEYASASGATTGGTPGPQPPSEPTTETLSPPLLPPCPIVVAGVTTAVAPTTVVTTALEGSVYESRSSKNGTSHPPSSSRHIDSRARRRELQARLELLERQKEMAKAKALVAIVAAKAKAEEAELKAKLAEDRVAALEEEIKQARVRRRTLARAPQDVTTCQVPPEPAGNVVVSQPVVDVLPCLLLPEPAEEIIASENRREPQRSQPLQIYKEAPVECATTTEQEEFKITEFEDGPACNFIVSATAEPVSVESEGPTSPPPAEVDGALTPSIDTNKDRSLENRRMSVSAIKMVHLPTEFDSPTDSGIDRHALPFLADKLNGIPAGETELLRKVVSNSKCDLAVRRLDLIDKRLTDKYWARWMEKYVRDSQQQGDVMNPAGAYHGDDRGAAHRRRCRDHG</sequence>
<feature type="region of interest" description="Disordered" evidence="1">
    <location>
        <begin position="410"/>
        <end position="440"/>
    </location>
</feature>
<feature type="compositionally biased region" description="Polar residues" evidence="1">
    <location>
        <begin position="105"/>
        <end position="120"/>
    </location>
</feature>
<feature type="region of interest" description="Disordered" evidence="1">
    <location>
        <begin position="290"/>
        <end position="322"/>
    </location>
</feature>
<feature type="region of interest" description="Disordered" evidence="1">
    <location>
        <begin position="104"/>
        <end position="127"/>
    </location>
</feature>
<feature type="compositionally biased region" description="Low complexity" evidence="1">
    <location>
        <begin position="42"/>
        <end position="51"/>
    </location>
</feature>
<proteinExistence type="predicted"/>
<accession>A0ABQ7R2P0</accession>
<evidence type="ECO:0000313" key="2">
    <source>
        <dbReference type="EMBL" id="KAG7311567.1"/>
    </source>
</evidence>
<reference evidence="2 3" key="1">
    <citation type="submission" date="2021-06" db="EMBL/GenBank/DDBJ databases">
        <title>A haploid diamondback moth (Plutella xylostella L.) genome assembly resolves 31 chromosomes and identifies a diamide resistance mutation.</title>
        <authorList>
            <person name="Ward C.M."/>
            <person name="Perry K.D."/>
            <person name="Baker G."/>
            <person name="Powis K."/>
            <person name="Heckel D.G."/>
            <person name="Baxter S.W."/>
        </authorList>
    </citation>
    <scope>NUCLEOTIDE SEQUENCE [LARGE SCALE GENOMIC DNA]</scope>
    <source>
        <strain evidence="2 3">LV</strain>
        <tissue evidence="2">Single pupa</tissue>
    </source>
</reference>
<feature type="region of interest" description="Disordered" evidence="1">
    <location>
        <begin position="1"/>
        <end position="74"/>
    </location>
</feature>
<dbReference type="EMBL" id="JAHIBW010000004">
    <property type="protein sequence ID" value="KAG7311567.1"/>
    <property type="molecule type" value="Genomic_DNA"/>
</dbReference>
<gene>
    <name evidence="2" type="ORF">JYU34_002616</name>
</gene>
<organism evidence="2 3">
    <name type="scientific">Plutella xylostella</name>
    <name type="common">Diamondback moth</name>
    <name type="synonym">Plutella maculipennis</name>
    <dbReference type="NCBI Taxonomy" id="51655"/>
    <lineage>
        <taxon>Eukaryota</taxon>
        <taxon>Metazoa</taxon>
        <taxon>Ecdysozoa</taxon>
        <taxon>Arthropoda</taxon>
        <taxon>Hexapoda</taxon>
        <taxon>Insecta</taxon>
        <taxon>Pterygota</taxon>
        <taxon>Neoptera</taxon>
        <taxon>Endopterygota</taxon>
        <taxon>Lepidoptera</taxon>
        <taxon>Glossata</taxon>
        <taxon>Ditrysia</taxon>
        <taxon>Yponomeutoidea</taxon>
        <taxon>Plutellidae</taxon>
        <taxon>Plutella</taxon>
    </lineage>
</organism>